<comment type="caution">
    <text evidence="1">The sequence shown here is derived from an EMBL/GenBank/DDBJ whole genome shotgun (WGS) entry which is preliminary data.</text>
</comment>
<dbReference type="Pfam" id="PF07370">
    <property type="entry name" value="DUF1489"/>
    <property type="match status" value="1"/>
</dbReference>
<dbReference type="eggNOG" id="COG5458">
    <property type="taxonomic scope" value="Bacteria"/>
</dbReference>
<dbReference type="OrthoDB" id="9798292at2"/>
<gene>
    <name evidence="1" type="ORF">ME5_01169</name>
</gene>
<accession>J0ZJX0</accession>
<sequence length="142" mass="16437">MALNIIKLCVGCSTLEELESFIAFQLSQQKDSLKAERIHTTRMVPKRIEEILDGGSLYWVIKGNIQCRQTFLDIRPFTDRDGIQRCEFVLDPKVIPTHWQSRRAFQGWRYLTVNDAPKDDVMGANKKLPPHLRRELAELGLL</sequence>
<protein>
    <recommendedName>
        <fullName evidence="3">Lysophospholipase</fullName>
    </recommendedName>
</protein>
<dbReference type="HOGENOM" id="CLU_130421_0_0_5"/>
<evidence type="ECO:0000313" key="2">
    <source>
        <dbReference type="Proteomes" id="UP000008952"/>
    </source>
</evidence>
<dbReference type="STRING" id="1094558.ME5_01169"/>
<dbReference type="Proteomes" id="UP000008952">
    <property type="component" value="Unassembled WGS sequence"/>
</dbReference>
<proteinExistence type="predicted"/>
<name>J0ZJX0_9HYPH</name>
<evidence type="ECO:0000313" key="1">
    <source>
        <dbReference type="EMBL" id="EJF88618.1"/>
    </source>
</evidence>
<dbReference type="EMBL" id="AIMB01000008">
    <property type="protein sequence ID" value="EJF88618.1"/>
    <property type="molecule type" value="Genomic_DNA"/>
</dbReference>
<reference evidence="1 2" key="1">
    <citation type="submission" date="2012-03" db="EMBL/GenBank/DDBJ databases">
        <title>The Genome Sequence of Bartonella tamiae Th239.</title>
        <authorList>
            <consortium name="The Broad Institute Genome Sequencing Platform"/>
            <consortium name="The Broad Institute Genome Sequencing Center for Infectious Disease"/>
            <person name="Feldgarden M."/>
            <person name="Kirby J."/>
            <person name="Kosoy M."/>
            <person name="Birtles R."/>
            <person name="Probert W.S."/>
            <person name="Chiaraviglio L."/>
            <person name="Young S.K."/>
            <person name="Zeng Q."/>
            <person name="Gargeya S."/>
            <person name="Fitzgerald M."/>
            <person name="Haas B."/>
            <person name="Abouelleil A."/>
            <person name="Alvarado L."/>
            <person name="Arachchi H.M."/>
            <person name="Berlin A."/>
            <person name="Chapman S.B."/>
            <person name="Gearin G."/>
            <person name="Goldberg J."/>
            <person name="Griggs A."/>
            <person name="Gujja S."/>
            <person name="Hansen M."/>
            <person name="Heiman D."/>
            <person name="Howarth C."/>
            <person name="Larimer J."/>
            <person name="Lui A."/>
            <person name="MacDonald P.J.P."/>
            <person name="McCowen C."/>
            <person name="Montmayeur A."/>
            <person name="Murphy C."/>
            <person name="Neiman D."/>
            <person name="Pearson M."/>
            <person name="Priest M."/>
            <person name="Roberts A."/>
            <person name="Saif S."/>
            <person name="Shea T."/>
            <person name="Sisk P."/>
            <person name="Stolte C."/>
            <person name="Sykes S."/>
            <person name="Wortman J."/>
            <person name="Nusbaum C."/>
            <person name="Birren B."/>
        </authorList>
    </citation>
    <scope>NUCLEOTIDE SEQUENCE [LARGE SCALE GENOMIC DNA]</scope>
    <source>
        <strain evidence="1 2">Th239</strain>
    </source>
</reference>
<dbReference type="PIRSF" id="PIRSF032025">
    <property type="entry name" value="UCP032025"/>
    <property type="match status" value="1"/>
</dbReference>
<dbReference type="RefSeq" id="WP_008039312.1">
    <property type="nucleotide sequence ID" value="NZ_JH725147.1"/>
</dbReference>
<organism evidence="1 2">
    <name type="scientific">Bartonella tamiae Th239</name>
    <dbReference type="NCBI Taxonomy" id="1094558"/>
    <lineage>
        <taxon>Bacteria</taxon>
        <taxon>Pseudomonadati</taxon>
        <taxon>Pseudomonadota</taxon>
        <taxon>Alphaproteobacteria</taxon>
        <taxon>Hyphomicrobiales</taxon>
        <taxon>Bartonellaceae</taxon>
        <taxon>Bartonella</taxon>
    </lineage>
</organism>
<dbReference type="PATRIC" id="fig|1094558.3.peg.1266"/>
<evidence type="ECO:0008006" key="3">
    <source>
        <dbReference type="Google" id="ProtNLM"/>
    </source>
</evidence>
<dbReference type="AlphaFoldDB" id="J0ZJX0"/>
<dbReference type="InterPro" id="IPR008320">
    <property type="entry name" value="UCP032025"/>
</dbReference>
<keyword evidence="2" id="KW-1185">Reference proteome</keyword>